<dbReference type="EMBL" id="JAEPRQ010000001">
    <property type="protein sequence ID" value="MBK4215610.1"/>
    <property type="molecule type" value="Genomic_DNA"/>
</dbReference>
<organism evidence="1 2">
    <name type="scientific">Paracoccus caeni</name>
    <dbReference type="NCBI Taxonomy" id="657651"/>
    <lineage>
        <taxon>Bacteria</taxon>
        <taxon>Pseudomonadati</taxon>
        <taxon>Pseudomonadota</taxon>
        <taxon>Alphaproteobacteria</taxon>
        <taxon>Rhodobacterales</taxon>
        <taxon>Paracoccaceae</taxon>
        <taxon>Paracoccus</taxon>
    </lineage>
</organism>
<reference evidence="1" key="1">
    <citation type="submission" date="2021-01" db="EMBL/GenBank/DDBJ databases">
        <title>Paracoccus amoyensis sp. nov., isolated from the surface seawater along the coast of Xiamen Island, China.</title>
        <authorList>
            <person name="Lyu L."/>
        </authorList>
    </citation>
    <scope>NUCLEOTIDE SEQUENCE</scope>
    <source>
        <strain evidence="1">MJ17</strain>
    </source>
</reference>
<proteinExistence type="predicted"/>
<dbReference type="Proteomes" id="UP000640485">
    <property type="component" value="Unassembled WGS sequence"/>
</dbReference>
<gene>
    <name evidence="1" type="ORF">JJJ17_06705</name>
</gene>
<comment type="caution">
    <text evidence="1">The sequence shown here is derived from an EMBL/GenBank/DDBJ whole genome shotgun (WGS) entry which is preliminary data.</text>
</comment>
<dbReference type="AlphaFoldDB" id="A0A934VZA0"/>
<dbReference type="RefSeq" id="WP_200684678.1">
    <property type="nucleotide sequence ID" value="NZ_JAEPRQ010000001.1"/>
</dbReference>
<sequence>MLFRNSGDARLYAVQKYSSLAANIFEYFCHDSNWKNFWDAVADGQGTGSNSPHFSLGADLPYLYDDFETPVEAYGYVSFWLDFDTDFELEERMSLPDFMEYLKDANAIARQMYPEEDRKLKSYLEQAIKKISKLQKDHEEWGRRHGNAIS</sequence>
<keyword evidence="2" id="KW-1185">Reference proteome</keyword>
<protein>
    <submittedName>
        <fullName evidence="1">Uncharacterized protein</fullName>
    </submittedName>
</protein>
<evidence type="ECO:0000313" key="1">
    <source>
        <dbReference type="EMBL" id="MBK4215610.1"/>
    </source>
</evidence>
<evidence type="ECO:0000313" key="2">
    <source>
        <dbReference type="Proteomes" id="UP000640485"/>
    </source>
</evidence>
<accession>A0A934VZA0</accession>
<name>A0A934VZA0_9RHOB</name>